<accession>A0A2A4JBN8</accession>
<comment type="caution">
    <text evidence="1">The sequence shown here is derived from an EMBL/GenBank/DDBJ whole genome shotgun (WGS) entry which is preliminary data.</text>
</comment>
<proteinExistence type="predicted"/>
<protein>
    <submittedName>
        <fullName evidence="1">Uncharacterized protein</fullName>
    </submittedName>
</protein>
<sequence>MSSNLSHNVGAIWAHLKPILESLPSSIENIHFLSDGPVTQYRNKYIMFYVLACKLQDMIPNILKYSWNYHEAGHGKGAPDGVGATCKRTADQVIATGGDITNLKDFATVVRERCPGIKVDVIEGCEIEQMNTFINEKPSEIVAFKGTLLVHQVTGTAYCPNNLTLKSLSCFCSPDGCDHYKLGSIHYQTKLPGTQITRLNTSTVFTDSSEDDDAPLSTYAKDHNNHPVELDCNLSTPTVSGSQQESLYSNGDYVLIKYMIRNKEYRYAAICSSDINDDGEMRVTFLKVCDQNGTLFKLDEKDVADVPFEQIIHKLPVPDLVTKGKRVFYQFKEDIDVFEK</sequence>
<dbReference type="PANTHER" id="PTHR46601">
    <property type="entry name" value="ULP_PROTEASE DOMAIN-CONTAINING PROTEIN"/>
    <property type="match status" value="1"/>
</dbReference>
<dbReference type="AlphaFoldDB" id="A0A2A4JBN8"/>
<dbReference type="EMBL" id="NWSH01001986">
    <property type="protein sequence ID" value="PCG69507.1"/>
    <property type="molecule type" value="Genomic_DNA"/>
</dbReference>
<dbReference type="STRING" id="7102.A0A2A4JBN8"/>
<name>A0A2A4JBN8_HELVI</name>
<dbReference type="PANTHER" id="PTHR46601:SF1">
    <property type="entry name" value="ADF-H DOMAIN-CONTAINING PROTEIN"/>
    <property type="match status" value="1"/>
</dbReference>
<reference evidence="1" key="1">
    <citation type="submission" date="2017-09" db="EMBL/GenBank/DDBJ databases">
        <title>Contemporary evolution of a Lepidopteran species, Heliothis virescens, in response to modern agricultural practices.</title>
        <authorList>
            <person name="Fritz M.L."/>
            <person name="Deyonke A.M."/>
            <person name="Papanicolaou A."/>
            <person name="Micinski S."/>
            <person name="Westbrook J."/>
            <person name="Gould F."/>
        </authorList>
    </citation>
    <scope>NUCLEOTIDE SEQUENCE [LARGE SCALE GENOMIC DNA]</scope>
    <source>
        <strain evidence="1">HvINT-</strain>
        <tissue evidence="1">Whole body</tissue>
    </source>
</reference>
<evidence type="ECO:0000313" key="1">
    <source>
        <dbReference type="EMBL" id="PCG69507.1"/>
    </source>
</evidence>
<gene>
    <name evidence="1" type="ORF">B5V51_4020</name>
</gene>
<organism evidence="1">
    <name type="scientific">Heliothis virescens</name>
    <name type="common">Tobacco budworm moth</name>
    <dbReference type="NCBI Taxonomy" id="7102"/>
    <lineage>
        <taxon>Eukaryota</taxon>
        <taxon>Metazoa</taxon>
        <taxon>Ecdysozoa</taxon>
        <taxon>Arthropoda</taxon>
        <taxon>Hexapoda</taxon>
        <taxon>Insecta</taxon>
        <taxon>Pterygota</taxon>
        <taxon>Neoptera</taxon>
        <taxon>Endopterygota</taxon>
        <taxon>Lepidoptera</taxon>
        <taxon>Glossata</taxon>
        <taxon>Ditrysia</taxon>
        <taxon>Noctuoidea</taxon>
        <taxon>Noctuidae</taxon>
        <taxon>Heliothinae</taxon>
        <taxon>Heliothis</taxon>
    </lineage>
</organism>